<proteinExistence type="predicted"/>
<feature type="region of interest" description="Disordered" evidence="1">
    <location>
        <begin position="63"/>
        <end position="99"/>
    </location>
</feature>
<keyword evidence="3" id="KW-1185">Reference proteome</keyword>
<dbReference type="AlphaFoldDB" id="A0AAV9P083"/>
<dbReference type="Proteomes" id="UP001337655">
    <property type="component" value="Unassembled WGS sequence"/>
</dbReference>
<feature type="compositionally biased region" description="Low complexity" evidence="1">
    <location>
        <begin position="65"/>
        <end position="80"/>
    </location>
</feature>
<comment type="caution">
    <text evidence="2">The sequence shown here is derived from an EMBL/GenBank/DDBJ whole genome shotgun (WGS) entry which is preliminary data.</text>
</comment>
<evidence type="ECO:0000313" key="2">
    <source>
        <dbReference type="EMBL" id="KAK5164660.1"/>
    </source>
</evidence>
<dbReference type="GeneID" id="89931196"/>
<feature type="region of interest" description="Disordered" evidence="1">
    <location>
        <begin position="1"/>
        <end position="41"/>
    </location>
</feature>
<evidence type="ECO:0000256" key="1">
    <source>
        <dbReference type="SAM" id="MobiDB-lite"/>
    </source>
</evidence>
<protein>
    <submittedName>
        <fullName evidence="2">Uncharacterized protein</fullName>
    </submittedName>
</protein>
<reference evidence="2 3" key="1">
    <citation type="submission" date="2023-08" db="EMBL/GenBank/DDBJ databases">
        <title>Black Yeasts Isolated from many extreme environments.</title>
        <authorList>
            <person name="Coleine C."/>
            <person name="Stajich J.E."/>
            <person name="Selbmann L."/>
        </authorList>
    </citation>
    <scope>NUCLEOTIDE SEQUENCE [LARGE SCALE GENOMIC DNA]</scope>
    <source>
        <strain evidence="2 3">CCFEE 5935</strain>
    </source>
</reference>
<organism evidence="2 3">
    <name type="scientific">Saxophila tyrrhenica</name>
    <dbReference type="NCBI Taxonomy" id="1690608"/>
    <lineage>
        <taxon>Eukaryota</taxon>
        <taxon>Fungi</taxon>
        <taxon>Dikarya</taxon>
        <taxon>Ascomycota</taxon>
        <taxon>Pezizomycotina</taxon>
        <taxon>Dothideomycetes</taxon>
        <taxon>Dothideomycetidae</taxon>
        <taxon>Mycosphaerellales</taxon>
        <taxon>Extremaceae</taxon>
        <taxon>Saxophila</taxon>
    </lineage>
</organism>
<dbReference type="RefSeq" id="XP_064654908.1">
    <property type="nucleotide sequence ID" value="XM_064807092.1"/>
</dbReference>
<sequence>MAANGDTQPTVSSNGVSAASPSQRETAWTPPAAYEPPKPSKMAEERLIASVARFKRDLELREQAAAEAKAAAARAQQEAASTTSQQPGRTGQDEEAKNS</sequence>
<name>A0AAV9P083_9PEZI</name>
<feature type="compositionally biased region" description="Polar residues" evidence="1">
    <location>
        <begin position="1"/>
        <end position="26"/>
    </location>
</feature>
<dbReference type="EMBL" id="JAVRRT010000019">
    <property type="protein sequence ID" value="KAK5164660.1"/>
    <property type="molecule type" value="Genomic_DNA"/>
</dbReference>
<evidence type="ECO:0000313" key="3">
    <source>
        <dbReference type="Proteomes" id="UP001337655"/>
    </source>
</evidence>
<gene>
    <name evidence="2" type="ORF">LTR77_009866</name>
</gene>
<accession>A0AAV9P083</accession>